<sequence>MDCHFSFGPNGAYFCKSDTIWAWSDNNTLPEPLRLILEDPNHPQGNKFPYDVAFPMEHGTFSMAWKTVRDEDWYEELFLGPTYSKLAEFIRKIAQSGEHTTRTVFGPNASYFALCPSGFSWQHLPPVLEADILGRMKKGMPTNVALGVYGSFAVLYSDGNVTFDVATHYPAVDGIIRNSADNARRKGIAFIALNPHAAGQYFVAYGDGSASWNLPKDWITDVTTVSKSLRPVGATGSTLPSLGAASGLSGFGATLSSPGATSPASPSPSAASAAIHGIGKLWHVYQEQQQQSGGSGSPFATQTSFFAQNSGGFDPSSAGGFDPSSLGFDPSSLVDPNGLVANVAAGLDPNDMVNAIGGLFGN</sequence>
<proteinExistence type="predicted"/>
<gene>
    <name evidence="1" type="ORF">GGX14DRAFT_540450</name>
</gene>
<name>A0AAD7E0E8_9AGAR</name>
<evidence type="ECO:0000313" key="1">
    <source>
        <dbReference type="EMBL" id="KAJ7222550.1"/>
    </source>
</evidence>
<keyword evidence="2" id="KW-1185">Reference proteome</keyword>
<organism evidence="1 2">
    <name type="scientific">Mycena pura</name>
    <dbReference type="NCBI Taxonomy" id="153505"/>
    <lineage>
        <taxon>Eukaryota</taxon>
        <taxon>Fungi</taxon>
        <taxon>Dikarya</taxon>
        <taxon>Basidiomycota</taxon>
        <taxon>Agaricomycotina</taxon>
        <taxon>Agaricomycetes</taxon>
        <taxon>Agaricomycetidae</taxon>
        <taxon>Agaricales</taxon>
        <taxon>Marasmiineae</taxon>
        <taxon>Mycenaceae</taxon>
        <taxon>Mycena</taxon>
    </lineage>
</organism>
<reference evidence="1" key="1">
    <citation type="submission" date="2023-03" db="EMBL/GenBank/DDBJ databases">
        <title>Massive genome expansion in bonnet fungi (Mycena s.s.) driven by repeated elements and novel gene families across ecological guilds.</title>
        <authorList>
            <consortium name="Lawrence Berkeley National Laboratory"/>
            <person name="Harder C.B."/>
            <person name="Miyauchi S."/>
            <person name="Viragh M."/>
            <person name="Kuo A."/>
            <person name="Thoen E."/>
            <person name="Andreopoulos B."/>
            <person name="Lu D."/>
            <person name="Skrede I."/>
            <person name="Drula E."/>
            <person name="Henrissat B."/>
            <person name="Morin E."/>
            <person name="Kohler A."/>
            <person name="Barry K."/>
            <person name="LaButti K."/>
            <person name="Morin E."/>
            <person name="Salamov A."/>
            <person name="Lipzen A."/>
            <person name="Mereny Z."/>
            <person name="Hegedus B."/>
            <person name="Baldrian P."/>
            <person name="Stursova M."/>
            <person name="Weitz H."/>
            <person name="Taylor A."/>
            <person name="Grigoriev I.V."/>
            <person name="Nagy L.G."/>
            <person name="Martin F."/>
            <person name="Kauserud H."/>
        </authorList>
    </citation>
    <scope>NUCLEOTIDE SEQUENCE</scope>
    <source>
        <strain evidence="1">9144</strain>
    </source>
</reference>
<dbReference type="AlphaFoldDB" id="A0AAD7E0E8"/>
<dbReference type="Proteomes" id="UP001219525">
    <property type="component" value="Unassembled WGS sequence"/>
</dbReference>
<accession>A0AAD7E0E8</accession>
<dbReference type="EMBL" id="JARJCW010000007">
    <property type="protein sequence ID" value="KAJ7222550.1"/>
    <property type="molecule type" value="Genomic_DNA"/>
</dbReference>
<comment type="caution">
    <text evidence="1">The sequence shown here is derived from an EMBL/GenBank/DDBJ whole genome shotgun (WGS) entry which is preliminary data.</text>
</comment>
<evidence type="ECO:0000313" key="2">
    <source>
        <dbReference type="Proteomes" id="UP001219525"/>
    </source>
</evidence>
<protein>
    <submittedName>
        <fullName evidence="1">Uncharacterized protein</fullName>
    </submittedName>
</protein>